<gene>
    <name evidence="1" type="ORF">LAMI_0C03774G</name>
</gene>
<protein>
    <submittedName>
        <fullName evidence="1">LAMI_0C03774g1_1</fullName>
    </submittedName>
</protein>
<evidence type="ECO:0000313" key="1">
    <source>
        <dbReference type="EMBL" id="SCU83583.1"/>
    </source>
</evidence>
<dbReference type="AlphaFoldDB" id="A0A1G4J2J1"/>
<keyword evidence="2" id="KW-1185">Reference proteome</keyword>
<dbReference type="EMBL" id="LT598466">
    <property type="protein sequence ID" value="SCU83583.1"/>
    <property type="molecule type" value="Genomic_DNA"/>
</dbReference>
<dbReference type="Proteomes" id="UP000191024">
    <property type="component" value="Chromosome C"/>
</dbReference>
<dbReference type="OrthoDB" id="4035795at2759"/>
<accession>A0A1G4J2J1</accession>
<proteinExistence type="predicted"/>
<dbReference type="STRING" id="1230905.A0A1G4J2J1"/>
<evidence type="ECO:0000313" key="2">
    <source>
        <dbReference type="Proteomes" id="UP000191024"/>
    </source>
</evidence>
<reference evidence="2" key="1">
    <citation type="submission" date="2016-03" db="EMBL/GenBank/DDBJ databases">
        <authorList>
            <person name="Devillers H."/>
        </authorList>
    </citation>
    <scope>NUCLEOTIDE SEQUENCE [LARGE SCALE GENOMIC DNA]</scope>
</reference>
<organism evidence="1 2">
    <name type="scientific">Lachancea mirantina</name>
    <dbReference type="NCBI Taxonomy" id="1230905"/>
    <lineage>
        <taxon>Eukaryota</taxon>
        <taxon>Fungi</taxon>
        <taxon>Dikarya</taxon>
        <taxon>Ascomycota</taxon>
        <taxon>Saccharomycotina</taxon>
        <taxon>Saccharomycetes</taxon>
        <taxon>Saccharomycetales</taxon>
        <taxon>Saccharomycetaceae</taxon>
        <taxon>Lachancea</taxon>
    </lineage>
</organism>
<name>A0A1G4J2J1_9SACH</name>
<sequence>MSSSQIRIYLEVLEKEILNKELFLQEVRRAIQAETEEGILQENDPIEWKQFLSKPLFMPDRSDPIGICLASVSARERLESSRQFLADNSVNDLVEMVEYQKTLNDGMRVLQTLLKKRIDTGDNIEDVTTIQLTPKEFKELNGSLKDIMKRFLIDYLAPDLCEPEDDSELLGNKMNKALQVLLLEKGQVQKSIFLRECAALYRVLIKCRFIREFTSTDQKSEVISLIDFDENF</sequence>